<keyword evidence="1" id="KW-0472">Membrane</keyword>
<feature type="transmembrane region" description="Helical" evidence="1">
    <location>
        <begin position="64"/>
        <end position="83"/>
    </location>
</feature>
<organism evidence="2">
    <name type="scientific">Streptomyces sp. NBC_00008</name>
    <dbReference type="NCBI Taxonomy" id="2903610"/>
    <lineage>
        <taxon>Bacteria</taxon>
        <taxon>Bacillati</taxon>
        <taxon>Actinomycetota</taxon>
        <taxon>Actinomycetes</taxon>
        <taxon>Kitasatosporales</taxon>
        <taxon>Streptomycetaceae</taxon>
        <taxon>Streptomyces</taxon>
    </lineage>
</organism>
<evidence type="ECO:0008006" key="3">
    <source>
        <dbReference type="Google" id="ProtNLM"/>
    </source>
</evidence>
<feature type="transmembrane region" description="Helical" evidence="1">
    <location>
        <begin position="37"/>
        <end position="58"/>
    </location>
</feature>
<feature type="transmembrane region" description="Helical" evidence="1">
    <location>
        <begin position="135"/>
        <end position="158"/>
    </location>
</feature>
<name>A0AAU2VUM7_9ACTN</name>
<protein>
    <recommendedName>
        <fullName evidence="3">ABC transporter</fullName>
    </recommendedName>
</protein>
<evidence type="ECO:0000313" key="2">
    <source>
        <dbReference type="EMBL" id="WTW71272.1"/>
    </source>
</evidence>
<proteinExistence type="predicted"/>
<feature type="transmembrane region" description="Helical" evidence="1">
    <location>
        <begin position="103"/>
        <end position="123"/>
    </location>
</feature>
<feature type="transmembrane region" description="Helical" evidence="1">
    <location>
        <begin position="207"/>
        <end position="226"/>
    </location>
</feature>
<accession>A0AAU2VUM7</accession>
<reference evidence="2" key="1">
    <citation type="submission" date="2022-10" db="EMBL/GenBank/DDBJ databases">
        <title>The complete genomes of actinobacterial strains from the NBC collection.</title>
        <authorList>
            <person name="Joergensen T.S."/>
            <person name="Alvarez Arevalo M."/>
            <person name="Sterndorff E.B."/>
            <person name="Faurdal D."/>
            <person name="Vuksanovic O."/>
            <person name="Mourched A.-S."/>
            <person name="Charusanti P."/>
            <person name="Shaw S."/>
            <person name="Blin K."/>
            <person name="Weber T."/>
        </authorList>
    </citation>
    <scope>NUCLEOTIDE SEQUENCE</scope>
    <source>
        <strain evidence="2">NBC_00008</strain>
    </source>
</reference>
<keyword evidence="1" id="KW-1133">Transmembrane helix</keyword>
<keyword evidence="1" id="KW-0812">Transmembrane</keyword>
<dbReference type="EMBL" id="CP108313">
    <property type="protein sequence ID" value="WTW71272.1"/>
    <property type="molecule type" value="Genomic_DNA"/>
</dbReference>
<feature type="transmembrane region" description="Helical" evidence="1">
    <location>
        <begin position="170"/>
        <end position="187"/>
    </location>
</feature>
<dbReference type="AlphaFoldDB" id="A0AAU2VUM7"/>
<gene>
    <name evidence="2" type="ORF">OG398_24885</name>
</gene>
<sequence>MLSSAVPPDTRVLTGPRRARHLTVLFRSSLRAMPKTPLALGGLVGLLTTAAPALLHVGLGLPDVAMLSRVAAVAVALGAGFVLDDPAARTTVAVPVSRMTQRAVRAVPALVLAMAVWAVAAAAARTTLPQDTRPLFPWGGLAAEAAALVAISLALAAVGLRFTDGERGSLVAAPGILLLVITVVLLPEGAALFLPPGHTSWAAVHRIWAGLLLAALAGGALLAGGADSARLTRR</sequence>
<evidence type="ECO:0000256" key="1">
    <source>
        <dbReference type="SAM" id="Phobius"/>
    </source>
</evidence>